<proteinExistence type="predicted"/>
<dbReference type="EMBL" id="JABFAC010000010">
    <property type="protein sequence ID" value="MBA0626617.1"/>
    <property type="molecule type" value="Genomic_DNA"/>
</dbReference>
<comment type="caution">
    <text evidence="1">The sequence shown here is derived from an EMBL/GenBank/DDBJ whole genome shotgun (WGS) entry which is preliminary data.</text>
</comment>
<protein>
    <submittedName>
        <fullName evidence="1">Uncharacterized protein</fullName>
    </submittedName>
</protein>
<reference evidence="1 2" key="1">
    <citation type="journal article" date="2019" name="Genome Biol. Evol.">
        <title>Insights into the evolution of the New World diploid cottons (Gossypium, subgenus Houzingenia) based on genome sequencing.</title>
        <authorList>
            <person name="Grover C.E."/>
            <person name="Arick M.A. 2nd"/>
            <person name="Thrash A."/>
            <person name="Conover J.L."/>
            <person name="Sanders W.S."/>
            <person name="Peterson D.G."/>
            <person name="Frelichowski J.E."/>
            <person name="Scheffler J.A."/>
            <person name="Scheffler B.E."/>
            <person name="Wendel J.F."/>
        </authorList>
    </citation>
    <scope>NUCLEOTIDE SEQUENCE [LARGE SCALE GENOMIC DNA]</scope>
    <source>
        <strain evidence="1">27</strain>
        <tissue evidence="1">Leaf</tissue>
    </source>
</reference>
<accession>A0A7J8SKJ0</accession>
<evidence type="ECO:0000313" key="1">
    <source>
        <dbReference type="EMBL" id="MBA0626617.1"/>
    </source>
</evidence>
<gene>
    <name evidence="1" type="ORF">Godav_004251</name>
</gene>
<evidence type="ECO:0000313" key="2">
    <source>
        <dbReference type="Proteomes" id="UP000593561"/>
    </source>
</evidence>
<dbReference type="AlphaFoldDB" id="A0A7J8SKJ0"/>
<organism evidence="1 2">
    <name type="scientific">Gossypium davidsonii</name>
    <name type="common">Davidson's cotton</name>
    <name type="synonym">Gossypium klotzschianum subsp. davidsonii</name>
    <dbReference type="NCBI Taxonomy" id="34287"/>
    <lineage>
        <taxon>Eukaryota</taxon>
        <taxon>Viridiplantae</taxon>
        <taxon>Streptophyta</taxon>
        <taxon>Embryophyta</taxon>
        <taxon>Tracheophyta</taxon>
        <taxon>Spermatophyta</taxon>
        <taxon>Magnoliopsida</taxon>
        <taxon>eudicotyledons</taxon>
        <taxon>Gunneridae</taxon>
        <taxon>Pentapetalae</taxon>
        <taxon>rosids</taxon>
        <taxon>malvids</taxon>
        <taxon>Malvales</taxon>
        <taxon>Malvaceae</taxon>
        <taxon>Malvoideae</taxon>
        <taxon>Gossypium</taxon>
    </lineage>
</organism>
<sequence>MAKSHIEHKFFIGGKITLISLT</sequence>
<name>A0A7J8SKJ0_GOSDV</name>
<dbReference type="Proteomes" id="UP000593561">
    <property type="component" value="Unassembled WGS sequence"/>
</dbReference>
<keyword evidence="2" id="KW-1185">Reference proteome</keyword>